<reference evidence="2 3" key="1">
    <citation type="submission" date="2024-07" db="EMBL/GenBank/DDBJ databases">
        <title>Section-level genome sequencing and comparative genomics of Aspergillus sections Usti and Cavernicolus.</title>
        <authorList>
            <consortium name="Lawrence Berkeley National Laboratory"/>
            <person name="Nybo J.L."/>
            <person name="Vesth T.C."/>
            <person name="Theobald S."/>
            <person name="Frisvad J.C."/>
            <person name="Larsen T.O."/>
            <person name="Kjaerboelling I."/>
            <person name="Rothschild-Mancinelli K."/>
            <person name="Lyhne E.K."/>
            <person name="Kogle M.E."/>
            <person name="Barry K."/>
            <person name="Clum A."/>
            <person name="Na H."/>
            <person name="Ledsgaard L."/>
            <person name="Lin J."/>
            <person name="Lipzen A."/>
            <person name="Kuo A."/>
            <person name="Riley R."/>
            <person name="Mondo S."/>
            <person name="Labutti K."/>
            <person name="Haridas S."/>
            <person name="Pangalinan J."/>
            <person name="Salamov A.A."/>
            <person name="Simmons B.A."/>
            <person name="Magnuson J.K."/>
            <person name="Chen J."/>
            <person name="Drula E."/>
            <person name="Henrissat B."/>
            <person name="Wiebenga A."/>
            <person name="Lubbers R.J."/>
            <person name="Gomes A.C."/>
            <person name="Makela M.R."/>
            <person name="Stajich J."/>
            <person name="Grigoriev I.V."/>
            <person name="Mortensen U.H."/>
            <person name="De Vries R.P."/>
            <person name="Baker S.E."/>
            <person name="Andersen M.R."/>
        </authorList>
    </citation>
    <scope>NUCLEOTIDE SEQUENCE [LARGE SCALE GENOMIC DNA]</scope>
    <source>
        <strain evidence="2 3">CBS 209.92</strain>
    </source>
</reference>
<protein>
    <recommendedName>
        <fullName evidence="4">Dienelactone hydrolase</fullName>
    </recommendedName>
</protein>
<dbReference type="Gene3D" id="3.10.450.50">
    <property type="match status" value="1"/>
</dbReference>
<dbReference type="EMBL" id="JBFTWV010000005">
    <property type="protein sequence ID" value="KAL2800090.1"/>
    <property type="molecule type" value="Genomic_DNA"/>
</dbReference>
<proteinExistence type="predicted"/>
<organism evidence="2 3">
    <name type="scientific">Aspergillus keveii</name>
    <dbReference type="NCBI Taxonomy" id="714993"/>
    <lineage>
        <taxon>Eukaryota</taxon>
        <taxon>Fungi</taxon>
        <taxon>Dikarya</taxon>
        <taxon>Ascomycota</taxon>
        <taxon>Pezizomycotina</taxon>
        <taxon>Eurotiomycetes</taxon>
        <taxon>Eurotiomycetidae</taxon>
        <taxon>Eurotiales</taxon>
        <taxon>Aspergillaceae</taxon>
        <taxon>Aspergillus</taxon>
        <taxon>Aspergillus subgen. Nidulantes</taxon>
    </lineage>
</organism>
<feature type="compositionally biased region" description="Basic residues" evidence="1">
    <location>
        <begin position="1"/>
        <end position="13"/>
    </location>
</feature>
<dbReference type="Proteomes" id="UP001610563">
    <property type="component" value="Unassembled WGS sequence"/>
</dbReference>
<dbReference type="InterPro" id="IPR032710">
    <property type="entry name" value="NTF2-like_dom_sf"/>
</dbReference>
<accession>A0ABR4GM21</accession>
<dbReference type="PANTHER" id="PTHR38436:SF3">
    <property type="entry name" value="CARBOXYMETHYLENEBUTENOLIDASE-RELATED"/>
    <property type="match status" value="1"/>
</dbReference>
<feature type="region of interest" description="Disordered" evidence="1">
    <location>
        <begin position="1"/>
        <end position="23"/>
    </location>
</feature>
<feature type="region of interest" description="Disordered" evidence="1">
    <location>
        <begin position="126"/>
        <end position="150"/>
    </location>
</feature>
<comment type="caution">
    <text evidence="2">The sequence shown here is derived from an EMBL/GenBank/DDBJ whole genome shotgun (WGS) entry which is preliminary data.</text>
</comment>
<name>A0ABR4GM21_9EURO</name>
<gene>
    <name evidence="2" type="ORF">BJX66DRAFT_332702</name>
</gene>
<dbReference type="InterPro" id="IPR009959">
    <property type="entry name" value="Cyclase_SnoaL-like"/>
</dbReference>
<dbReference type="PANTHER" id="PTHR38436">
    <property type="entry name" value="POLYKETIDE CYCLASE SNOAL-LIKE DOMAIN"/>
    <property type="match status" value="1"/>
</dbReference>
<evidence type="ECO:0008006" key="4">
    <source>
        <dbReference type="Google" id="ProtNLM"/>
    </source>
</evidence>
<evidence type="ECO:0000313" key="2">
    <source>
        <dbReference type="EMBL" id="KAL2800090.1"/>
    </source>
</evidence>
<sequence length="434" mass="48215">MDKFFHRIRRRSSSSRPQKTSPRRLYVISDTPTLDNASLRRFEAEGLAVEYIHFPDDNEHDHPERARRDLEILVHEREDDLEPGERYAIVAYNRPAYLLLLSHHMPTSTNPFPRLCAFVAMYPEPPESATQDVPVPPRLPPSTTAASTSTSAAYETVPILPIQIHLAGSQNQRLALWDDTNKRHRCHLYFYPESEPGFAGDVNSPVYDKISSRLAWSRALNGVKRGFGWPGGGGDWGAPEPEIVWEGYWRNIYDNATQRFSTPAAAPDMLSLMVGGGAGDPLFDDRACVNCVSSGVGGSSPTGIVDFYSKQFLPAGPPSQYIRLLSRTSGPDRVVDELLLTFEHTEEIPWLLPNVPPTGRSVRIPIVMTASFLEGKIARHNIYWDQASVLVQIGLLDPSLFPSAFQVTGSNRAGKDTIERIPVVGGKAVDMVLN</sequence>
<evidence type="ECO:0000313" key="3">
    <source>
        <dbReference type="Proteomes" id="UP001610563"/>
    </source>
</evidence>
<evidence type="ECO:0000256" key="1">
    <source>
        <dbReference type="SAM" id="MobiDB-lite"/>
    </source>
</evidence>
<dbReference type="SUPFAM" id="SSF54427">
    <property type="entry name" value="NTF2-like"/>
    <property type="match status" value="1"/>
</dbReference>
<keyword evidence="3" id="KW-1185">Reference proteome</keyword>
<feature type="compositionally biased region" description="Low complexity" evidence="1">
    <location>
        <begin position="14"/>
        <end position="23"/>
    </location>
</feature>